<dbReference type="STRING" id="1423747.FC69_GL000830"/>
<dbReference type="PANTHER" id="PTHR43877">
    <property type="entry name" value="AMINOALKYLPHOSPHONATE N-ACETYLTRANSFERASE-RELATED-RELATED"/>
    <property type="match status" value="1"/>
</dbReference>
<dbReference type="EMBL" id="AZEX01000021">
    <property type="protein sequence ID" value="KRL61348.1"/>
    <property type="molecule type" value="Genomic_DNA"/>
</dbReference>
<dbReference type="InterPro" id="IPR016181">
    <property type="entry name" value="Acyl_CoA_acyltransferase"/>
</dbReference>
<dbReference type="GO" id="GO:0016747">
    <property type="term" value="F:acyltransferase activity, transferring groups other than amino-acyl groups"/>
    <property type="evidence" value="ECO:0007669"/>
    <property type="project" value="InterPro"/>
</dbReference>
<dbReference type="AlphaFoldDB" id="A0A0R1S192"/>
<dbReference type="CDD" id="cd04301">
    <property type="entry name" value="NAT_SF"/>
    <property type="match status" value="1"/>
</dbReference>
<dbReference type="InterPro" id="IPR000182">
    <property type="entry name" value="GNAT_dom"/>
</dbReference>
<dbReference type="SUPFAM" id="SSF55729">
    <property type="entry name" value="Acyl-CoA N-acyltransferases (Nat)"/>
    <property type="match status" value="1"/>
</dbReference>
<name>A0A0R1S192_9LACO</name>
<dbReference type="InterPro" id="IPR050832">
    <property type="entry name" value="Bact_Acetyltransf"/>
</dbReference>
<dbReference type="OrthoDB" id="9800797at2"/>
<proteinExistence type="predicted"/>
<keyword evidence="2" id="KW-0012">Acyltransferase</keyword>
<dbReference type="Proteomes" id="UP000051264">
    <property type="component" value="Unassembled WGS sequence"/>
</dbReference>
<dbReference type="Pfam" id="PF00583">
    <property type="entry name" value="Acetyltransf_1"/>
    <property type="match status" value="1"/>
</dbReference>
<evidence type="ECO:0000256" key="2">
    <source>
        <dbReference type="ARBA" id="ARBA00023315"/>
    </source>
</evidence>
<evidence type="ECO:0000313" key="5">
    <source>
        <dbReference type="Proteomes" id="UP000051264"/>
    </source>
</evidence>
<gene>
    <name evidence="4" type="ORF">FC69_GL000830</name>
</gene>
<evidence type="ECO:0000313" key="4">
    <source>
        <dbReference type="EMBL" id="KRL61348.1"/>
    </source>
</evidence>
<organism evidence="4 5">
    <name type="scientific">Latilactobacillus fuchuensis DSM 14340 = JCM 11249</name>
    <dbReference type="NCBI Taxonomy" id="1423747"/>
    <lineage>
        <taxon>Bacteria</taxon>
        <taxon>Bacillati</taxon>
        <taxon>Bacillota</taxon>
        <taxon>Bacilli</taxon>
        <taxon>Lactobacillales</taxon>
        <taxon>Lactobacillaceae</taxon>
        <taxon>Latilactobacillus</taxon>
    </lineage>
</organism>
<dbReference type="PROSITE" id="PS51186">
    <property type="entry name" value="GNAT"/>
    <property type="match status" value="1"/>
</dbReference>
<comment type="caution">
    <text evidence="4">The sequence shown here is derived from an EMBL/GenBank/DDBJ whole genome shotgun (WGS) entry which is preliminary data.</text>
</comment>
<accession>A0A0R1S192</accession>
<reference evidence="4 5" key="1">
    <citation type="journal article" date="2015" name="Genome Announc.">
        <title>Expanding the biotechnology potential of lactobacilli through comparative genomics of 213 strains and associated genera.</title>
        <authorList>
            <person name="Sun Z."/>
            <person name="Harris H.M."/>
            <person name="McCann A."/>
            <person name="Guo C."/>
            <person name="Argimon S."/>
            <person name="Zhang W."/>
            <person name="Yang X."/>
            <person name="Jeffery I.B."/>
            <person name="Cooney J.C."/>
            <person name="Kagawa T.F."/>
            <person name="Liu W."/>
            <person name="Song Y."/>
            <person name="Salvetti E."/>
            <person name="Wrobel A."/>
            <person name="Rasinkangas P."/>
            <person name="Parkhill J."/>
            <person name="Rea M.C."/>
            <person name="O'Sullivan O."/>
            <person name="Ritari J."/>
            <person name="Douillard F.P."/>
            <person name="Paul Ross R."/>
            <person name="Yang R."/>
            <person name="Briner A.E."/>
            <person name="Felis G.E."/>
            <person name="de Vos W.M."/>
            <person name="Barrangou R."/>
            <person name="Klaenhammer T.R."/>
            <person name="Caufield P.W."/>
            <person name="Cui Y."/>
            <person name="Zhang H."/>
            <person name="O'Toole P.W."/>
        </authorList>
    </citation>
    <scope>NUCLEOTIDE SEQUENCE [LARGE SCALE GENOMIC DNA]</scope>
    <source>
        <strain evidence="4 5">DSM 14340</strain>
    </source>
</reference>
<sequence>MHIRNFEPTDIKSAAELYVKTFQQAPWSEDNQVADIERHFQRLLSMNTAQSWVLEVDHKIVGIALGFVRSWYRGEEYQLDTLCIDPEKQGQGYGKALIQALQAELVANDVHAMILDTDRGMPAEKFYQKLAFTKLDDSVLYAIEF</sequence>
<evidence type="ECO:0000256" key="1">
    <source>
        <dbReference type="ARBA" id="ARBA00022679"/>
    </source>
</evidence>
<dbReference type="eggNOG" id="COG0456">
    <property type="taxonomic scope" value="Bacteria"/>
</dbReference>
<protein>
    <recommendedName>
        <fullName evidence="3">N-acetyltransferase domain-containing protein</fullName>
    </recommendedName>
</protein>
<dbReference type="Gene3D" id="3.40.630.30">
    <property type="match status" value="1"/>
</dbReference>
<evidence type="ECO:0000259" key="3">
    <source>
        <dbReference type="PROSITE" id="PS51186"/>
    </source>
</evidence>
<feature type="domain" description="N-acetyltransferase" evidence="3">
    <location>
        <begin position="1"/>
        <end position="145"/>
    </location>
</feature>
<dbReference type="PATRIC" id="fig|1423747.3.peg.847"/>
<keyword evidence="1" id="KW-0808">Transferase</keyword>
<dbReference type="RefSeq" id="WP_025083921.1">
    <property type="nucleotide sequence ID" value="NZ_AZEX01000021.1"/>
</dbReference>